<gene>
    <name evidence="1" type="ORF">EJ05DRAFT_72254</name>
</gene>
<protein>
    <submittedName>
        <fullName evidence="1">Uncharacterized protein</fullName>
    </submittedName>
</protein>
<dbReference type="RefSeq" id="XP_033599127.1">
    <property type="nucleotide sequence ID" value="XM_033749926.1"/>
</dbReference>
<dbReference type="AlphaFoldDB" id="A0A6A6W3Y4"/>
<dbReference type="GeneID" id="54490980"/>
<name>A0A6A6W3Y4_9PEZI</name>
<evidence type="ECO:0000313" key="2">
    <source>
        <dbReference type="Proteomes" id="UP000799437"/>
    </source>
</evidence>
<evidence type="ECO:0000313" key="1">
    <source>
        <dbReference type="EMBL" id="KAF2756676.1"/>
    </source>
</evidence>
<dbReference type="EMBL" id="ML996575">
    <property type="protein sequence ID" value="KAF2756676.1"/>
    <property type="molecule type" value="Genomic_DNA"/>
</dbReference>
<keyword evidence="2" id="KW-1185">Reference proteome</keyword>
<reference evidence="1" key="1">
    <citation type="journal article" date="2020" name="Stud. Mycol.">
        <title>101 Dothideomycetes genomes: a test case for predicting lifestyles and emergence of pathogens.</title>
        <authorList>
            <person name="Haridas S."/>
            <person name="Albert R."/>
            <person name="Binder M."/>
            <person name="Bloem J."/>
            <person name="Labutti K."/>
            <person name="Salamov A."/>
            <person name="Andreopoulos B."/>
            <person name="Baker S."/>
            <person name="Barry K."/>
            <person name="Bills G."/>
            <person name="Bluhm B."/>
            <person name="Cannon C."/>
            <person name="Castanera R."/>
            <person name="Culley D."/>
            <person name="Daum C."/>
            <person name="Ezra D."/>
            <person name="Gonzalez J."/>
            <person name="Henrissat B."/>
            <person name="Kuo A."/>
            <person name="Liang C."/>
            <person name="Lipzen A."/>
            <person name="Lutzoni F."/>
            <person name="Magnuson J."/>
            <person name="Mondo S."/>
            <person name="Nolan M."/>
            <person name="Ohm R."/>
            <person name="Pangilinan J."/>
            <person name="Park H.-J."/>
            <person name="Ramirez L."/>
            <person name="Alfaro M."/>
            <person name="Sun H."/>
            <person name="Tritt A."/>
            <person name="Yoshinaga Y."/>
            <person name="Zwiers L.-H."/>
            <person name="Turgeon B."/>
            <person name="Goodwin S."/>
            <person name="Spatafora J."/>
            <person name="Crous P."/>
            <person name="Grigoriev I."/>
        </authorList>
    </citation>
    <scope>NUCLEOTIDE SEQUENCE</scope>
    <source>
        <strain evidence="1">CBS 121739</strain>
    </source>
</reference>
<proteinExistence type="predicted"/>
<accession>A0A6A6W3Y4</accession>
<sequence>MLSCVLRWDLCVFDVVEDDVIYSDPSRRALRGLCLYLTASWQGDGLDHCHTRPRWQQPVTGMPVQHSTRRVCDTSSAVTMVDKNRNCNIKSPDRRMEDLMMVMMTMTMEQERLTYTLIIYCPDGPATIHSSTEPHHVHRPFHIGTVVDGSGSGRAAVARGRKDEIVAGGKRMALAVAF</sequence>
<dbReference type="Proteomes" id="UP000799437">
    <property type="component" value="Unassembled WGS sequence"/>
</dbReference>
<organism evidence="1 2">
    <name type="scientific">Pseudovirgaria hyperparasitica</name>
    <dbReference type="NCBI Taxonomy" id="470096"/>
    <lineage>
        <taxon>Eukaryota</taxon>
        <taxon>Fungi</taxon>
        <taxon>Dikarya</taxon>
        <taxon>Ascomycota</taxon>
        <taxon>Pezizomycotina</taxon>
        <taxon>Dothideomycetes</taxon>
        <taxon>Dothideomycetes incertae sedis</taxon>
        <taxon>Acrospermales</taxon>
        <taxon>Acrospermaceae</taxon>
        <taxon>Pseudovirgaria</taxon>
    </lineage>
</organism>